<proteinExistence type="predicted"/>
<dbReference type="AlphaFoldDB" id="A0AAV4PMF1"/>
<protein>
    <submittedName>
        <fullName evidence="1">Retrovirus-related Pol polyprotein from type-1 retrotransposable element R1</fullName>
    </submittedName>
</protein>
<evidence type="ECO:0000313" key="2">
    <source>
        <dbReference type="Proteomes" id="UP001054837"/>
    </source>
</evidence>
<reference evidence="1 2" key="1">
    <citation type="submission" date="2021-06" db="EMBL/GenBank/DDBJ databases">
        <title>Caerostris darwini draft genome.</title>
        <authorList>
            <person name="Kono N."/>
            <person name="Arakawa K."/>
        </authorList>
    </citation>
    <scope>NUCLEOTIDE SEQUENCE [LARGE SCALE GENOMIC DNA]</scope>
</reference>
<organism evidence="1 2">
    <name type="scientific">Caerostris darwini</name>
    <dbReference type="NCBI Taxonomy" id="1538125"/>
    <lineage>
        <taxon>Eukaryota</taxon>
        <taxon>Metazoa</taxon>
        <taxon>Ecdysozoa</taxon>
        <taxon>Arthropoda</taxon>
        <taxon>Chelicerata</taxon>
        <taxon>Arachnida</taxon>
        <taxon>Araneae</taxon>
        <taxon>Araneomorphae</taxon>
        <taxon>Entelegynae</taxon>
        <taxon>Araneoidea</taxon>
        <taxon>Araneidae</taxon>
        <taxon>Caerostris</taxon>
    </lineage>
</organism>
<accession>A0AAV4PMF1</accession>
<name>A0AAV4PMF1_9ARAC</name>
<dbReference type="Proteomes" id="UP001054837">
    <property type="component" value="Unassembled WGS sequence"/>
</dbReference>
<evidence type="ECO:0000313" key="1">
    <source>
        <dbReference type="EMBL" id="GIX97338.1"/>
    </source>
</evidence>
<keyword evidence="2" id="KW-1185">Reference proteome</keyword>
<dbReference type="EMBL" id="BPLQ01003027">
    <property type="protein sequence ID" value="GIX97338.1"/>
    <property type="molecule type" value="Genomic_DNA"/>
</dbReference>
<sequence length="136" mass="15400">MTEGGSKDLRAQMKGWSEERPSVRVGRYIDAEGRYGTIRNSIDRIVEVLFPQDTEQNETPEQKNMRVTVAQYGTSNIDHMFTKQETRQVIRSMARRKAPGLDGITIELVEAINKGSPDILLSIFNKCLELGHFPSC</sequence>
<comment type="caution">
    <text evidence="1">The sequence shown here is derived from an EMBL/GenBank/DDBJ whole genome shotgun (WGS) entry which is preliminary data.</text>
</comment>
<gene>
    <name evidence="1" type="primary">PO11_245</name>
    <name evidence="1" type="ORF">CDAR_427401</name>
</gene>